<name>A0A0D2DWS1_9EURO</name>
<dbReference type="HOGENOM" id="CLU_042177_1_0_1"/>
<gene>
    <name evidence="2" type="ORF">PV04_05871</name>
</gene>
<feature type="compositionally biased region" description="Basic and acidic residues" evidence="1">
    <location>
        <begin position="132"/>
        <end position="144"/>
    </location>
</feature>
<protein>
    <submittedName>
        <fullName evidence="2">Uncharacterized protein</fullName>
    </submittedName>
</protein>
<evidence type="ECO:0000313" key="3">
    <source>
        <dbReference type="Proteomes" id="UP000054266"/>
    </source>
</evidence>
<reference evidence="2 3" key="1">
    <citation type="submission" date="2015-01" db="EMBL/GenBank/DDBJ databases">
        <title>The Genome Sequence of Capronia semiimmersa CBS27337.</title>
        <authorList>
            <consortium name="The Broad Institute Genomics Platform"/>
            <person name="Cuomo C."/>
            <person name="de Hoog S."/>
            <person name="Gorbushina A."/>
            <person name="Stielow B."/>
            <person name="Teixiera M."/>
            <person name="Abouelleil A."/>
            <person name="Chapman S.B."/>
            <person name="Priest M."/>
            <person name="Young S.K."/>
            <person name="Wortman J."/>
            <person name="Nusbaum C."/>
            <person name="Birren B."/>
        </authorList>
    </citation>
    <scope>NUCLEOTIDE SEQUENCE [LARGE SCALE GENOMIC DNA]</scope>
    <source>
        <strain evidence="2 3">CBS 27337</strain>
    </source>
</reference>
<dbReference type="EMBL" id="KN846959">
    <property type="protein sequence ID" value="KIW66547.1"/>
    <property type="molecule type" value="Genomic_DNA"/>
</dbReference>
<feature type="compositionally biased region" description="Basic and acidic residues" evidence="1">
    <location>
        <begin position="180"/>
        <end position="193"/>
    </location>
</feature>
<feature type="compositionally biased region" description="Basic residues" evidence="1">
    <location>
        <begin position="1"/>
        <end position="12"/>
    </location>
</feature>
<organism evidence="2 3">
    <name type="scientific">Phialophora macrospora</name>
    <dbReference type="NCBI Taxonomy" id="1851006"/>
    <lineage>
        <taxon>Eukaryota</taxon>
        <taxon>Fungi</taxon>
        <taxon>Dikarya</taxon>
        <taxon>Ascomycota</taxon>
        <taxon>Pezizomycotina</taxon>
        <taxon>Eurotiomycetes</taxon>
        <taxon>Chaetothyriomycetidae</taxon>
        <taxon>Chaetothyriales</taxon>
        <taxon>Herpotrichiellaceae</taxon>
        <taxon>Phialophora</taxon>
    </lineage>
</organism>
<feature type="region of interest" description="Disordered" evidence="1">
    <location>
        <begin position="1"/>
        <end position="41"/>
    </location>
</feature>
<evidence type="ECO:0000256" key="1">
    <source>
        <dbReference type="SAM" id="MobiDB-lite"/>
    </source>
</evidence>
<dbReference type="Proteomes" id="UP000054266">
    <property type="component" value="Unassembled WGS sequence"/>
</dbReference>
<keyword evidence="3" id="KW-1185">Reference proteome</keyword>
<feature type="compositionally biased region" description="Polar residues" evidence="1">
    <location>
        <begin position="168"/>
        <end position="179"/>
    </location>
</feature>
<feature type="region of interest" description="Disordered" evidence="1">
    <location>
        <begin position="60"/>
        <end position="224"/>
    </location>
</feature>
<evidence type="ECO:0000313" key="2">
    <source>
        <dbReference type="EMBL" id="KIW66547.1"/>
    </source>
</evidence>
<feature type="compositionally biased region" description="Basic residues" evidence="1">
    <location>
        <begin position="215"/>
        <end position="224"/>
    </location>
</feature>
<accession>A0A0D2DWS1</accession>
<proteinExistence type="predicted"/>
<feature type="compositionally biased region" description="Basic and acidic residues" evidence="1">
    <location>
        <begin position="31"/>
        <end position="41"/>
    </location>
</feature>
<dbReference type="AlphaFoldDB" id="A0A0D2DWS1"/>
<sequence>MSATSPKRKRGHALPLDTKGPTPRLLTDGDLQDHVETPRTKFAREFDDLEIHGKLERLRHDAVDNSAQGIEVTPQHPNQPTVKLRDTASPKGRRRPNAPSATTSEREPSPSISPGILPRSGSPPLAGGLSDEFWHDSEITGHDPDDPEDDGYGINGIGFKPTAAIAWTRSQQRKQQLTDCKNREAREARQQRSEKRKRLLDDGDGAPSVESSPRKAVRFHFKDG</sequence>